<dbReference type="Gene3D" id="3.10.450.50">
    <property type="match status" value="1"/>
</dbReference>
<evidence type="ECO:0000313" key="2">
    <source>
        <dbReference type="Proteomes" id="UP000729733"/>
    </source>
</evidence>
<dbReference type="InterPro" id="IPR032710">
    <property type="entry name" value="NTF2-like_dom_sf"/>
</dbReference>
<sequence length="137" mass="15516">MTYTEIDQPITIEGVEESTIFNYFTTINQAEFEQTASLFAEEGELHAPFEKPIAGRNAIASYLTKEAAVMQLFPQKGIKEIEGEVERIEVTGKVKTSLFQVNVVWHFQLNPDRQIAIARIKLIASPQELLGLKRFQS</sequence>
<dbReference type="RefSeq" id="WP_229639333.1">
    <property type="nucleotide sequence ID" value="NZ_JADWDC010000008.1"/>
</dbReference>
<evidence type="ECO:0000313" key="1">
    <source>
        <dbReference type="EMBL" id="MCC0176291.1"/>
    </source>
</evidence>
<proteinExistence type="predicted"/>
<organism evidence="1 2">
    <name type="scientific">Waterburya agarophytonicola KI4</name>
    <dbReference type="NCBI Taxonomy" id="2874699"/>
    <lineage>
        <taxon>Bacteria</taxon>
        <taxon>Bacillati</taxon>
        <taxon>Cyanobacteriota</taxon>
        <taxon>Cyanophyceae</taxon>
        <taxon>Pleurocapsales</taxon>
        <taxon>Hyellaceae</taxon>
        <taxon>Waterburya</taxon>
        <taxon>Waterburya agarophytonicola</taxon>
    </lineage>
</organism>
<keyword evidence="2" id="KW-1185">Reference proteome</keyword>
<name>A0A964FEV3_9CYAN</name>
<protein>
    <submittedName>
        <fullName evidence="1">Nuclear transport factor 2 family protein</fullName>
    </submittedName>
</protein>
<reference evidence="1" key="1">
    <citation type="journal article" date="2021" name="Antonie Van Leeuwenhoek">
        <title>Draft genome and description of Waterburya agarophytonicola gen. nov. sp. nov. (Pleurocapsales, Cyanobacteria): a seaweed symbiont.</title>
        <authorList>
            <person name="Bonthond G."/>
            <person name="Shalygin S."/>
            <person name="Bayer T."/>
            <person name="Weinberger F."/>
        </authorList>
    </citation>
    <scope>NUCLEOTIDE SEQUENCE</scope>
    <source>
        <strain evidence="1">KI4</strain>
    </source>
</reference>
<dbReference type="AlphaFoldDB" id="A0A964FEV3"/>
<gene>
    <name evidence="1" type="ORF">I4641_04785</name>
</gene>
<dbReference type="EMBL" id="JADWDC010000008">
    <property type="protein sequence ID" value="MCC0176291.1"/>
    <property type="molecule type" value="Genomic_DNA"/>
</dbReference>
<dbReference type="Proteomes" id="UP000729733">
    <property type="component" value="Unassembled WGS sequence"/>
</dbReference>
<dbReference type="SUPFAM" id="SSF54427">
    <property type="entry name" value="NTF2-like"/>
    <property type="match status" value="1"/>
</dbReference>
<accession>A0A964FEV3</accession>
<comment type="caution">
    <text evidence="1">The sequence shown here is derived from an EMBL/GenBank/DDBJ whole genome shotgun (WGS) entry which is preliminary data.</text>
</comment>